<dbReference type="Proteomes" id="UP000308652">
    <property type="component" value="Unassembled WGS sequence"/>
</dbReference>
<protein>
    <submittedName>
        <fullName evidence="3">Uncharacterized protein</fullName>
    </submittedName>
</protein>
<evidence type="ECO:0000256" key="1">
    <source>
        <dbReference type="SAM" id="MobiDB-lite"/>
    </source>
</evidence>
<feature type="signal peptide" evidence="2">
    <location>
        <begin position="1"/>
        <end position="22"/>
    </location>
</feature>
<evidence type="ECO:0000313" key="3">
    <source>
        <dbReference type="EMBL" id="TFK40464.1"/>
    </source>
</evidence>
<proteinExistence type="predicted"/>
<feature type="chain" id="PRO_5022802938" evidence="2">
    <location>
        <begin position="23"/>
        <end position="216"/>
    </location>
</feature>
<dbReference type="SUPFAM" id="SSF52309">
    <property type="entry name" value="N-(deoxy)ribosyltransferase-like"/>
    <property type="match status" value="1"/>
</dbReference>
<keyword evidence="4" id="KW-1185">Reference proteome</keyword>
<accession>A0A5C3M4X8</accession>
<dbReference type="AlphaFoldDB" id="A0A5C3M4X8"/>
<feature type="region of interest" description="Disordered" evidence="1">
    <location>
        <begin position="25"/>
        <end position="57"/>
    </location>
</feature>
<name>A0A5C3M4X8_9AGAR</name>
<dbReference type="EMBL" id="ML213596">
    <property type="protein sequence ID" value="TFK40464.1"/>
    <property type="molecule type" value="Genomic_DNA"/>
</dbReference>
<organism evidence="3 4">
    <name type="scientific">Crucibulum laeve</name>
    <dbReference type="NCBI Taxonomy" id="68775"/>
    <lineage>
        <taxon>Eukaryota</taxon>
        <taxon>Fungi</taxon>
        <taxon>Dikarya</taxon>
        <taxon>Basidiomycota</taxon>
        <taxon>Agaricomycotina</taxon>
        <taxon>Agaricomycetes</taxon>
        <taxon>Agaricomycetidae</taxon>
        <taxon>Agaricales</taxon>
        <taxon>Agaricineae</taxon>
        <taxon>Nidulariaceae</taxon>
        <taxon>Crucibulum</taxon>
    </lineage>
</organism>
<sequence length="216" mass="23304">MMLSSSLAVFSLLLVVLGFANALPTDNNAEYRPPPPRPRPTKPSPRPPSPTGVAPTCVQPTLTANETAWSTKRFISANLPDPLKEAPIFWSGQANNQSVVSIAERCGASVHGATVGMMMCENGHFTMPNSTTPAAHELWNYASEIFANHTAGRAYTVLGSTVNPSGTWVKVELPALKRNKRVTSVVQLNRTTCANDCYWYCTEPKNCAGIKPCEGV</sequence>
<reference evidence="3 4" key="1">
    <citation type="journal article" date="2019" name="Nat. Ecol. Evol.">
        <title>Megaphylogeny resolves global patterns of mushroom evolution.</title>
        <authorList>
            <person name="Varga T."/>
            <person name="Krizsan K."/>
            <person name="Foldi C."/>
            <person name="Dima B."/>
            <person name="Sanchez-Garcia M."/>
            <person name="Sanchez-Ramirez S."/>
            <person name="Szollosi G.J."/>
            <person name="Szarkandi J.G."/>
            <person name="Papp V."/>
            <person name="Albert L."/>
            <person name="Andreopoulos W."/>
            <person name="Angelini C."/>
            <person name="Antonin V."/>
            <person name="Barry K.W."/>
            <person name="Bougher N.L."/>
            <person name="Buchanan P."/>
            <person name="Buyck B."/>
            <person name="Bense V."/>
            <person name="Catcheside P."/>
            <person name="Chovatia M."/>
            <person name="Cooper J."/>
            <person name="Damon W."/>
            <person name="Desjardin D."/>
            <person name="Finy P."/>
            <person name="Geml J."/>
            <person name="Haridas S."/>
            <person name="Hughes K."/>
            <person name="Justo A."/>
            <person name="Karasinski D."/>
            <person name="Kautmanova I."/>
            <person name="Kiss B."/>
            <person name="Kocsube S."/>
            <person name="Kotiranta H."/>
            <person name="LaButti K.M."/>
            <person name="Lechner B.E."/>
            <person name="Liimatainen K."/>
            <person name="Lipzen A."/>
            <person name="Lukacs Z."/>
            <person name="Mihaltcheva S."/>
            <person name="Morgado L.N."/>
            <person name="Niskanen T."/>
            <person name="Noordeloos M.E."/>
            <person name="Ohm R.A."/>
            <person name="Ortiz-Santana B."/>
            <person name="Ovrebo C."/>
            <person name="Racz N."/>
            <person name="Riley R."/>
            <person name="Savchenko A."/>
            <person name="Shiryaev A."/>
            <person name="Soop K."/>
            <person name="Spirin V."/>
            <person name="Szebenyi C."/>
            <person name="Tomsovsky M."/>
            <person name="Tulloss R.E."/>
            <person name="Uehling J."/>
            <person name="Grigoriev I.V."/>
            <person name="Vagvolgyi C."/>
            <person name="Papp T."/>
            <person name="Martin F.M."/>
            <person name="Miettinen O."/>
            <person name="Hibbett D.S."/>
            <person name="Nagy L.G."/>
        </authorList>
    </citation>
    <scope>NUCLEOTIDE SEQUENCE [LARGE SCALE GENOMIC DNA]</scope>
    <source>
        <strain evidence="3 4">CBS 166.37</strain>
    </source>
</reference>
<gene>
    <name evidence="3" type="ORF">BDQ12DRAFT_679463</name>
</gene>
<keyword evidence="2" id="KW-0732">Signal</keyword>
<evidence type="ECO:0000313" key="4">
    <source>
        <dbReference type="Proteomes" id="UP000308652"/>
    </source>
</evidence>
<evidence type="ECO:0000256" key="2">
    <source>
        <dbReference type="SAM" id="SignalP"/>
    </source>
</evidence>
<dbReference type="OrthoDB" id="3045765at2759"/>
<feature type="compositionally biased region" description="Pro residues" evidence="1">
    <location>
        <begin position="32"/>
        <end position="50"/>
    </location>
</feature>